<evidence type="ECO:0000256" key="5">
    <source>
        <dbReference type="ARBA" id="ARBA00023125"/>
    </source>
</evidence>
<name>A0A9P9IPL2_9HYPO</name>
<feature type="domain" description="Zn(2)-C6 fungal-type" evidence="9">
    <location>
        <begin position="40"/>
        <end position="68"/>
    </location>
</feature>
<sequence>MLARLARGHKETEELKNTDQTIRMSAQVEQVPPKRPKLLACARCRHRKQKCTETRPCTNCTQSGAECTPARLPTSKLPLEHDYVQRLEERIAQLESIIPQESLDHIDTAQHQDGFDHLNATQFQQTLDTIDVAQPQENVHLRIDTQRDQLIHETASDNQAPPPTSHSYQDYATQRDSPAQHEAAIPLAAPLALAFTPPEHLSPGLFGGLSNISNVALPVVQNHSTTAAALELDLEMERFLTQTYFDMAHSQYPLLLKHQFLEMAAAWRSSRDVLPVSDRWNGFFVYMVYAIAFMMTKARINGQMRSQALYTLATSKYLPYVVASPNPMIRAQGFLLLTVYALHVPSQENIITLSSWTIRFCIMSQLHLAETEPRPVNRDALIQIQHRRRIFWCAYAIDRAVCSSYDFPTSIPDNHITVPVFENIDDDQLLSAASSTQPGSHLVGSNSPTNISPAIHVLASRRLESEIQEVVLGRDFVTHSDVAFAWRAKILEKVKKWNRRSGISSDPSQKGYVSQGWLKMIYYYNIIMLYRPTRTVAQGLAGDWSVQASCQALLLFRKFQMAKEIAQPWLGLLTQFQIGVTLLYCLYATPTSRWKPSYKSADVSDAIRACSSTLAILAERWAEAECVRDVFEILAREIPLGETWERPTVMSETGKAGIEENWQRLSNIVIHRPTLRMIQEMATEPFIDHAELISEVNMGSSADLVPQDAAFLADELNLQWVDPTNDMGSRFDSSADLDTFSDQMYF</sequence>
<accession>A0A9P9IPL2</accession>
<dbReference type="InterPro" id="IPR036864">
    <property type="entry name" value="Zn2-C6_fun-type_DNA-bd_sf"/>
</dbReference>
<dbReference type="GO" id="GO:0045944">
    <property type="term" value="P:positive regulation of transcription by RNA polymerase II"/>
    <property type="evidence" value="ECO:0007669"/>
    <property type="project" value="TreeGrafter"/>
</dbReference>
<comment type="subcellular location">
    <subcellularLocation>
        <location evidence="1">Nucleus</location>
    </subcellularLocation>
</comment>
<protein>
    <submittedName>
        <fullName evidence="10">Fungal-specific transcription factor domain-containing protein</fullName>
    </submittedName>
</protein>
<dbReference type="SUPFAM" id="SSF57701">
    <property type="entry name" value="Zn2/Cys6 DNA-binding domain"/>
    <property type="match status" value="1"/>
</dbReference>
<keyword evidence="2" id="KW-0479">Metal-binding</keyword>
<dbReference type="PROSITE" id="PS50048">
    <property type="entry name" value="ZN2_CY6_FUNGAL_2"/>
    <property type="match status" value="1"/>
</dbReference>
<evidence type="ECO:0000313" key="11">
    <source>
        <dbReference type="Proteomes" id="UP000717696"/>
    </source>
</evidence>
<evidence type="ECO:0000256" key="8">
    <source>
        <dbReference type="SAM" id="MobiDB-lite"/>
    </source>
</evidence>
<dbReference type="Proteomes" id="UP000717696">
    <property type="component" value="Unassembled WGS sequence"/>
</dbReference>
<dbReference type="Pfam" id="PF00172">
    <property type="entry name" value="Zn_clus"/>
    <property type="match status" value="1"/>
</dbReference>
<keyword evidence="4" id="KW-0805">Transcription regulation</keyword>
<reference evidence="10" key="1">
    <citation type="journal article" date="2021" name="Nat. Commun.">
        <title>Genetic determinants of endophytism in the Arabidopsis root mycobiome.</title>
        <authorList>
            <person name="Mesny F."/>
            <person name="Miyauchi S."/>
            <person name="Thiergart T."/>
            <person name="Pickel B."/>
            <person name="Atanasova L."/>
            <person name="Karlsson M."/>
            <person name="Huettel B."/>
            <person name="Barry K.W."/>
            <person name="Haridas S."/>
            <person name="Chen C."/>
            <person name="Bauer D."/>
            <person name="Andreopoulos W."/>
            <person name="Pangilinan J."/>
            <person name="LaButti K."/>
            <person name="Riley R."/>
            <person name="Lipzen A."/>
            <person name="Clum A."/>
            <person name="Drula E."/>
            <person name="Henrissat B."/>
            <person name="Kohler A."/>
            <person name="Grigoriev I.V."/>
            <person name="Martin F.M."/>
            <person name="Hacquard S."/>
        </authorList>
    </citation>
    <scope>NUCLEOTIDE SEQUENCE</scope>
    <source>
        <strain evidence="10">MPI-CAGE-AT-0021</strain>
    </source>
</reference>
<dbReference type="EMBL" id="JAGMUU010000022">
    <property type="protein sequence ID" value="KAH7127906.1"/>
    <property type="molecule type" value="Genomic_DNA"/>
</dbReference>
<evidence type="ECO:0000259" key="9">
    <source>
        <dbReference type="PROSITE" id="PS50048"/>
    </source>
</evidence>
<organism evidence="10 11">
    <name type="scientific">Dactylonectria estremocensis</name>
    <dbReference type="NCBI Taxonomy" id="1079267"/>
    <lineage>
        <taxon>Eukaryota</taxon>
        <taxon>Fungi</taxon>
        <taxon>Dikarya</taxon>
        <taxon>Ascomycota</taxon>
        <taxon>Pezizomycotina</taxon>
        <taxon>Sordariomycetes</taxon>
        <taxon>Hypocreomycetidae</taxon>
        <taxon>Hypocreales</taxon>
        <taxon>Nectriaceae</taxon>
        <taxon>Dactylonectria</taxon>
    </lineage>
</organism>
<dbReference type="CDD" id="cd00067">
    <property type="entry name" value="GAL4"/>
    <property type="match status" value="1"/>
</dbReference>
<dbReference type="GO" id="GO:0008270">
    <property type="term" value="F:zinc ion binding"/>
    <property type="evidence" value="ECO:0007669"/>
    <property type="project" value="InterPro"/>
</dbReference>
<dbReference type="SMART" id="SM00906">
    <property type="entry name" value="Fungal_trans"/>
    <property type="match status" value="1"/>
</dbReference>
<dbReference type="GO" id="GO:0043565">
    <property type="term" value="F:sequence-specific DNA binding"/>
    <property type="evidence" value="ECO:0007669"/>
    <property type="project" value="TreeGrafter"/>
</dbReference>
<dbReference type="AlphaFoldDB" id="A0A9P9IPL2"/>
<dbReference type="InterPro" id="IPR007219">
    <property type="entry name" value="XnlR_reg_dom"/>
</dbReference>
<dbReference type="PANTHER" id="PTHR47782">
    <property type="entry name" value="ZN(II)2CYS6 TRANSCRIPTION FACTOR (EUROFUNG)-RELATED"/>
    <property type="match status" value="1"/>
</dbReference>
<gene>
    <name evidence="10" type="ORF">B0J13DRAFT_564713</name>
</gene>
<keyword evidence="11" id="KW-1185">Reference proteome</keyword>
<feature type="compositionally biased region" description="Polar residues" evidence="8">
    <location>
        <begin position="165"/>
        <end position="177"/>
    </location>
</feature>
<dbReference type="CDD" id="cd12148">
    <property type="entry name" value="fungal_TF_MHR"/>
    <property type="match status" value="1"/>
</dbReference>
<dbReference type="InterPro" id="IPR052202">
    <property type="entry name" value="Yeast_MetPath_Reg"/>
</dbReference>
<comment type="caution">
    <text evidence="10">The sequence shown here is derived from an EMBL/GenBank/DDBJ whole genome shotgun (WGS) entry which is preliminary data.</text>
</comment>
<feature type="region of interest" description="Disordered" evidence="8">
    <location>
        <begin position="154"/>
        <end position="178"/>
    </location>
</feature>
<keyword evidence="5" id="KW-0238">DNA-binding</keyword>
<dbReference type="SMART" id="SM00066">
    <property type="entry name" value="GAL4"/>
    <property type="match status" value="1"/>
</dbReference>
<dbReference type="GO" id="GO:0000981">
    <property type="term" value="F:DNA-binding transcription factor activity, RNA polymerase II-specific"/>
    <property type="evidence" value="ECO:0007669"/>
    <property type="project" value="InterPro"/>
</dbReference>
<keyword evidence="6" id="KW-0804">Transcription</keyword>
<evidence type="ECO:0000313" key="10">
    <source>
        <dbReference type="EMBL" id="KAH7127906.1"/>
    </source>
</evidence>
<dbReference type="OrthoDB" id="189997at2759"/>
<dbReference type="GO" id="GO:0006351">
    <property type="term" value="P:DNA-templated transcription"/>
    <property type="evidence" value="ECO:0007669"/>
    <property type="project" value="InterPro"/>
</dbReference>
<evidence type="ECO:0000256" key="1">
    <source>
        <dbReference type="ARBA" id="ARBA00004123"/>
    </source>
</evidence>
<dbReference type="PROSITE" id="PS00463">
    <property type="entry name" value="ZN2_CY6_FUNGAL_1"/>
    <property type="match status" value="1"/>
</dbReference>
<dbReference type="Gene3D" id="4.10.240.10">
    <property type="entry name" value="Zn(2)-C6 fungal-type DNA-binding domain"/>
    <property type="match status" value="1"/>
</dbReference>
<evidence type="ECO:0000256" key="4">
    <source>
        <dbReference type="ARBA" id="ARBA00023015"/>
    </source>
</evidence>
<evidence type="ECO:0000256" key="6">
    <source>
        <dbReference type="ARBA" id="ARBA00023163"/>
    </source>
</evidence>
<keyword evidence="3" id="KW-0862">Zinc</keyword>
<dbReference type="PANTHER" id="PTHR47782:SF12">
    <property type="entry name" value="ZN(II)2CYS6 TRANSCRIPTION FACTOR (EUROFUNG)"/>
    <property type="match status" value="1"/>
</dbReference>
<keyword evidence="7" id="KW-0539">Nucleus</keyword>
<dbReference type="Pfam" id="PF04082">
    <property type="entry name" value="Fungal_trans"/>
    <property type="match status" value="1"/>
</dbReference>
<evidence type="ECO:0000256" key="7">
    <source>
        <dbReference type="ARBA" id="ARBA00023242"/>
    </source>
</evidence>
<evidence type="ECO:0000256" key="3">
    <source>
        <dbReference type="ARBA" id="ARBA00022833"/>
    </source>
</evidence>
<evidence type="ECO:0000256" key="2">
    <source>
        <dbReference type="ARBA" id="ARBA00022723"/>
    </source>
</evidence>
<proteinExistence type="predicted"/>
<dbReference type="GO" id="GO:0005634">
    <property type="term" value="C:nucleus"/>
    <property type="evidence" value="ECO:0007669"/>
    <property type="project" value="UniProtKB-SubCell"/>
</dbReference>
<dbReference type="InterPro" id="IPR001138">
    <property type="entry name" value="Zn2Cys6_DnaBD"/>
</dbReference>